<evidence type="ECO:0000313" key="1">
    <source>
        <dbReference type="EMBL" id="USQ79291.1"/>
    </source>
</evidence>
<accession>A0ABY4YRC4</accession>
<dbReference type="Proteomes" id="UP001056455">
    <property type="component" value="Chromosome"/>
</dbReference>
<organism evidence="1 2">
    <name type="scientific">Ornithinimicrobium faecis</name>
    <dbReference type="NCBI Taxonomy" id="2934158"/>
    <lineage>
        <taxon>Bacteria</taxon>
        <taxon>Bacillati</taxon>
        <taxon>Actinomycetota</taxon>
        <taxon>Actinomycetes</taxon>
        <taxon>Micrococcales</taxon>
        <taxon>Ornithinimicrobiaceae</taxon>
        <taxon>Ornithinimicrobium</taxon>
    </lineage>
</organism>
<name>A0ABY4YRC4_9MICO</name>
<proteinExistence type="predicted"/>
<sequence>MPSVEYDDPMWQNYRWVAMLDPVELSHGVEVREVHARERFGRLTLTATCRALPETREGAFDGYEPRCSCCPLLFGAVSQALEFATGDHRAPSQEEVAGYPSAYWVSLDVQTGVVVDVEPQDGDQSRTAFTNEIHEVGPLG</sequence>
<protein>
    <submittedName>
        <fullName evidence="1">Uncharacterized protein</fullName>
    </submittedName>
</protein>
<keyword evidence="2" id="KW-1185">Reference proteome</keyword>
<dbReference type="RefSeq" id="WP_252592258.1">
    <property type="nucleotide sequence ID" value="NZ_CP099489.1"/>
</dbReference>
<reference evidence="1" key="1">
    <citation type="submission" date="2022-06" db="EMBL/GenBank/DDBJ databases">
        <title>Ornithinimicrobium HY1793.</title>
        <authorList>
            <person name="Huang Y."/>
        </authorList>
    </citation>
    <scope>NUCLEOTIDE SEQUENCE</scope>
    <source>
        <strain evidence="1">HY1793</strain>
    </source>
</reference>
<gene>
    <name evidence="1" type="ORF">NF556_17015</name>
</gene>
<dbReference type="EMBL" id="CP099489">
    <property type="protein sequence ID" value="USQ79291.1"/>
    <property type="molecule type" value="Genomic_DNA"/>
</dbReference>
<evidence type="ECO:0000313" key="2">
    <source>
        <dbReference type="Proteomes" id="UP001056455"/>
    </source>
</evidence>